<dbReference type="AlphaFoldDB" id="Q2NCJ1"/>
<proteinExistence type="predicted"/>
<dbReference type="HOGENOM" id="CLU_2381725_0_0_5"/>
<organism evidence="1 2">
    <name type="scientific">Erythrobacter litoralis (strain HTCC2594)</name>
    <dbReference type="NCBI Taxonomy" id="314225"/>
    <lineage>
        <taxon>Bacteria</taxon>
        <taxon>Pseudomonadati</taxon>
        <taxon>Pseudomonadota</taxon>
        <taxon>Alphaproteobacteria</taxon>
        <taxon>Sphingomonadales</taxon>
        <taxon>Erythrobacteraceae</taxon>
        <taxon>Erythrobacter/Porphyrobacter group</taxon>
        <taxon>Erythrobacter</taxon>
    </lineage>
</organism>
<dbReference type="EMBL" id="CP000157">
    <property type="protein sequence ID" value="ABC62600.1"/>
    <property type="molecule type" value="Genomic_DNA"/>
</dbReference>
<accession>Q2NCJ1</accession>
<sequence>MIVPPSWQDPLRKLLSTKFDGNLPVVLDHGRKFSHNLFGMLTEFLLVKLGERSREIIGPEIILPFAFGCPRIRMRRKTAVEILRKQSTRNFSIL</sequence>
<name>Q2NCJ1_ERYLH</name>
<protein>
    <submittedName>
        <fullName evidence="1">Uncharacterized protein</fullName>
    </submittedName>
</protein>
<reference evidence="2" key="1">
    <citation type="journal article" date="2009" name="J. Bacteriol.">
        <title>Complete genome sequence of Erythrobacter litoralis HTCC2594.</title>
        <authorList>
            <person name="Oh H.M."/>
            <person name="Giovannoni S.J."/>
            <person name="Ferriera S."/>
            <person name="Johnson J."/>
            <person name="Cho J.C."/>
        </authorList>
    </citation>
    <scope>NUCLEOTIDE SEQUENCE [LARGE SCALE GENOMIC DNA]</scope>
    <source>
        <strain evidence="2">HTCC2594</strain>
    </source>
</reference>
<dbReference type="Proteomes" id="UP000008808">
    <property type="component" value="Chromosome"/>
</dbReference>
<dbReference type="KEGG" id="eli:ELI_02540"/>
<keyword evidence="2" id="KW-1185">Reference proteome</keyword>
<gene>
    <name evidence="1" type="ordered locus">ELI_02540</name>
</gene>
<evidence type="ECO:0000313" key="1">
    <source>
        <dbReference type="EMBL" id="ABC62600.1"/>
    </source>
</evidence>
<evidence type="ECO:0000313" key="2">
    <source>
        <dbReference type="Proteomes" id="UP000008808"/>
    </source>
</evidence>